<feature type="binding site" evidence="15">
    <location>
        <position position="217"/>
    </location>
    <ligand>
        <name>substrate</name>
    </ligand>
</feature>
<evidence type="ECO:0000256" key="10">
    <source>
        <dbReference type="ARBA" id="ARBA00022857"/>
    </source>
</evidence>
<dbReference type="EC" id="1.1.1.193" evidence="13"/>
<dbReference type="RefSeq" id="WP_078736648.1">
    <property type="nucleotide sequence ID" value="NZ_FUXE01000006.1"/>
</dbReference>
<dbReference type="InterPro" id="IPR024072">
    <property type="entry name" value="DHFR-like_dom_sf"/>
</dbReference>
<evidence type="ECO:0000256" key="5">
    <source>
        <dbReference type="ARBA" id="ARBA00007417"/>
    </source>
</evidence>
<feature type="binding site" evidence="15">
    <location>
        <position position="194"/>
    </location>
    <ligand>
        <name>substrate</name>
    </ligand>
</feature>
<keyword evidence="10 13" id="KW-0521">NADP</keyword>
<feature type="binding site" evidence="15">
    <location>
        <position position="214"/>
    </location>
    <ligand>
        <name>substrate</name>
    </ligand>
</feature>
<dbReference type="InterPro" id="IPR050765">
    <property type="entry name" value="Riboflavin_Biosynth_HTPR"/>
</dbReference>
<dbReference type="Gene3D" id="3.40.430.10">
    <property type="entry name" value="Dihydrofolate Reductase, subunit A"/>
    <property type="match status" value="1"/>
</dbReference>
<keyword evidence="11 13" id="KW-0560">Oxidoreductase</keyword>
<evidence type="ECO:0000256" key="13">
    <source>
        <dbReference type="PIRNR" id="PIRNR006769"/>
    </source>
</evidence>
<dbReference type="SUPFAM" id="SSF53597">
    <property type="entry name" value="Dihydrofolate reductase-like"/>
    <property type="match status" value="1"/>
</dbReference>
<sequence length="334" mass="37582">MTSQDELFMQRCLDIALWAEGKTSPNPMVGAVLVYNNRIIGEGFHQKAGAPHAEVNCFASVKAEDEVFLPHSTLYVSLEPCSHFGKTPPCVDLVLKKGVRRVVVAMKDPFPQVAGRGIQKLRNNGVEVVCGVLEEQAEYLNRFFLTAVRKKRPYVTLKWAESEDGYIDSLRTSPEEPPFVLSTPLRQREVHRLRAIHDAILVGRNTVVWDNPKLTNRYWSGKSPIRIVLDKQLSLLKTGTYHLFVPNDVPTWIVVAPDADTSLLPSYLRAIRWDSERGELSQLLEELKRQGIQSLLVEGGAYTLQAFIDQNLYDAIDREVAPLLLKEGVKAPLL</sequence>
<dbReference type="AlphaFoldDB" id="A0A1T4MBE8"/>
<comment type="catalytic activity">
    <reaction evidence="13">
        <text>2,5-diamino-6-hydroxy-4-(5-phosphoribosylamino)-pyrimidine + H2O + H(+) = 5-amino-6-(5-phospho-D-ribosylamino)uracil + NH4(+)</text>
        <dbReference type="Rhea" id="RHEA:21868"/>
        <dbReference type="ChEBI" id="CHEBI:15377"/>
        <dbReference type="ChEBI" id="CHEBI:15378"/>
        <dbReference type="ChEBI" id="CHEBI:28938"/>
        <dbReference type="ChEBI" id="CHEBI:58453"/>
        <dbReference type="ChEBI" id="CHEBI:58614"/>
        <dbReference type="EC" id="3.5.4.26"/>
    </reaction>
</comment>
<dbReference type="OrthoDB" id="9800865at2"/>
<dbReference type="InterPro" id="IPR002734">
    <property type="entry name" value="RibDG_C"/>
</dbReference>
<feature type="binding site" evidence="15">
    <location>
        <position position="298"/>
    </location>
    <ligand>
        <name>substrate</name>
    </ligand>
</feature>
<dbReference type="FunFam" id="3.40.140.10:FF:000025">
    <property type="entry name" value="Riboflavin biosynthesis protein RibD"/>
    <property type="match status" value="1"/>
</dbReference>
<evidence type="ECO:0000256" key="3">
    <source>
        <dbReference type="ARBA" id="ARBA00004910"/>
    </source>
</evidence>
<dbReference type="PANTHER" id="PTHR38011:SF7">
    <property type="entry name" value="2,5-DIAMINO-6-RIBOSYLAMINO-4(3H)-PYRIMIDINONE 5'-PHOSPHATE REDUCTASE"/>
    <property type="match status" value="1"/>
</dbReference>
<feature type="binding site" evidence="15">
    <location>
        <position position="206"/>
    </location>
    <ligand>
        <name>substrate</name>
    </ligand>
</feature>
<evidence type="ECO:0000256" key="6">
    <source>
        <dbReference type="ARBA" id="ARBA00022619"/>
    </source>
</evidence>
<evidence type="ECO:0000256" key="4">
    <source>
        <dbReference type="ARBA" id="ARBA00005259"/>
    </source>
</evidence>
<dbReference type="PANTHER" id="PTHR38011">
    <property type="entry name" value="DIHYDROFOLATE REDUCTASE FAMILY PROTEIN (AFU_ORTHOLOGUE AFUA_8G06820)"/>
    <property type="match status" value="1"/>
</dbReference>
<comment type="similarity">
    <text evidence="4 13">In the N-terminal section; belongs to the cytidine and deoxycytidylate deaminase family.</text>
</comment>
<evidence type="ECO:0000256" key="9">
    <source>
        <dbReference type="ARBA" id="ARBA00022833"/>
    </source>
</evidence>
<comment type="pathway">
    <text evidence="3 13">Cofactor biosynthesis; riboflavin biosynthesis; 5-amino-6-(D-ribitylamino)uracil from GTP: step 3/4.</text>
</comment>
<comment type="similarity">
    <text evidence="5 13">In the C-terminal section; belongs to the HTP reductase family.</text>
</comment>
<dbReference type="NCBIfam" id="TIGR00326">
    <property type="entry name" value="eubact_ribD"/>
    <property type="match status" value="1"/>
</dbReference>
<comment type="catalytic activity">
    <reaction evidence="13">
        <text>5-amino-6-(5-phospho-D-ribitylamino)uracil + NADP(+) = 5-amino-6-(5-phospho-D-ribosylamino)uracil + NADPH + H(+)</text>
        <dbReference type="Rhea" id="RHEA:17845"/>
        <dbReference type="ChEBI" id="CHEBI:15378"/>
        <dbReference type="ChEBI" id="CHEBI:57783"/>
        <dbReference type="ChEBI" id="CHEBI:58349"/>
        <dbReference type="ChEBI" id="CHEBI:58421"/>
        <dbReference type="ChEBI" id="CHEBI:58453"/>
        <dbReference type="EC" id="1.1.1.193"/>
    </reaction>
</comment>
<dbReference type="GO" id="GO:0008835">
    <property type="term" value="F:diaminohydroxyphosphoribosylaminopyrimidine deaminase activity"/>
    <property type="evidence" value="ECO:0007669"/>
    <property type="project" value="UniProtKB-EC"/>
</dbReference>
<feature type="binding site" evidence="15">
    <location>
        <position position="210"/>
    </location>
    <ligand>
        <name>NADP(+)</name>
        <dbReference type="ChEBI" id="CHEBI:58349"/>
    </ligand>
</feature>
<keyword evidence="7 13" id="KW-0479">Metal-binding</keyword>
<dbReference type="STRING" id="29524.SAMN02745171_00701"/>
<accession>A0A1T4MBE8</accession>
<evidence type="ECO:0000313" key="19">
    <source>
        <dbReference type="Proteomes" id="UP000190121"/>
    </source>
</evidence>
<dbReference type="EMBL" id="FUXE01000006">
    <property type="protein sequence ID" value="SJZ64370.1"/>
    <property type="molecule type" value="Genomic_DNA"/>
</dbReference>
<dbReference type="SUPFAM" id="SSF53927">
    <property type="entry name" value="Cytidine deaminase-like"/>
    <property type="match status" value="1"/>
</dbReference>
<name>A0A1T4MBE8_9PORP</name>
<keyword evidence="6 13" id="KW-0686">Riboflavin biosynthesis</keyword>
<dbReference type="Pfam" id="PF00383">
    <property type="entry name" value="dCMP_cyt_deam_1"/>
    <property type="match status" value="1"/>
</dbReference>
<evidence type="ECO:0000256" key="15">
    <source>
        <dbReference type="PIRSR" id="PIRSR006769-2"/>
    </source>
</evidence>
<evidence type="ECO:0000259" key="17">
    <source>
        <dbReference type="PROSITE" id="PS51747"/>
    </source>
</evidence>
<keyword evidence="9 13" id="KW-0862">Zinc</keyword>
<comment type="cofactor">
    <cofactor evidence="13 16">
        <name>Zn(2+)</name>
        <dbReference type="ChEBI" id="CHEBI:29105"/>
    </cofactor>
    <text evidence="13 16">Binds 1 zinc ion.</text>
</comment>
<dbReference type="InterPro" id="IPR016193">
    <property type="entry name" value="Cytidine_deaminase-like"/>
</dbReference>
<organism evidence="18 19">
    <name type="scientific">Porphyromonas circumdentaria</name>
    <dbReference type="NCBI Taxonomy" id="29524"/>
    <lineage>
        <taxon>Bacteria</taxon>
        <taxon>Pseudomonadati</taxon>
        <taxon>Bacteroidota</taxon>
        <taxon>Bacteroidia</taxon>
        <taxon>Bacteroidales</taxon>
        <taxon>Porphyromonadaceae</taxon>
        <taxon>Porphyromonas</taxon>
    </lineage>
</organism>
<feature type="binding site" evidence="16">
    <location>
        <position position="81"/>
    </location>
    <ligand>
        <name>Zn(2+)</name>
        <dbReference type="ChEBI" id="CHEBI:29105"/>
        <note>catalytic</note>
    </ligand>
</feature>
<evidence type="ECO:0000256" key="7">
    <source>
        <dbReference type="ARBA" id="ARBA00022723"/>
    </source>
</evidence>
<dbReference type="UniPathway" id="UPA00275">
    <property type="reaction ID" value="UER00401"/>
</dbReference>
<comment type="function">
    <text evidence="1 13">Converts 2,5-diamino-6-(ribosylamino)-4(3h)-pyrimidinone 5'-phosphate into 5-amino-6-(ribosylamino)-2,4(1h,3h)-pyrimidinedione 5'-phosphate.</text>
</comment>
<evidence type="ECO:0000256" key="1">
    <source>
        <dbReference type="ARBA" id="ARBA00002151"/>
    </source>
</evidence>
<dbReference type="Gene3D" id="3.40.140.10">
    <property type="entry name" value="Cytidine Deaminase, domain 2"/>
    <property type="match status" value="1"/>
</dbReference>
<evidence type="ECO:0000256" key="16">
    <source>
        <dbReference type="PIRSR" id="PIRSR006769-3"/>
    </source>
</evidence>
<feature type="binding site" evidence="16">
    <location>
        <position position="90"/>
    </location>
    <ligand>
        <name>Zn(2+)</name>
        <dbReference type="ChEBI" id="CHEBI:29105"/>
        <note>catalytic</note>
    </ligand>
</feature>
<dbReference type="EC" id="3.5.4.26" evidence="13"/>
<dbReference type="InterPro" id="IPR002125">
    <property type="entry name" value="CMP_dCMP_dom"/>
</dbReference>
<evidence type="ECO:0000256" key="2">
    <source>
        <dbReference type="ARBA" id="ARBA00004882"/>
    </source>
</evidence>
<dbReference type="Pfam" id="PF01872">
    <property type="entry name" value="RibD_C"/>
    <property type="match status" value="1"/>
</dbReference>
<proteinExistence type="inferred from homology"/>
<feature type="binding site" evidence="16">
    <location>
        <position position="52"/>
    </location>
    <ligand>
        <name>Zn(2+)</name>
        <dbReference type="ChEBI" id="CHEBI:29105"/>
        <note>catalytic</note>
    </ligand>
</feature>
<dbReference type="PIRSF" id="PIRSF006769">
    <property type="entry name" value="RibD"/>
    <property type="match status" value="1"/>
</dbReference>
<dbReference type="GO" id="GO:0046872">
    <property type="term" value="F:metal ion binding"/>
    <property type="evidence" value="ECO:0007669"/>
    <property type="project" value="UniProtKB-KW"/>
</dbReference>
<feature type="binding site" evidence="15">
    <location>
        <begin position="300"/>
        <end position="306"/>
    </location>
    <ligand>
        <name>NADP(+)</name>
        <dbReference type="ChEBI" id="CHEBI:58349"/>
    </ligand>
</feature>
<dbReference type="CDD" id="cd01284">
    <property type="entry name" value="Riboflavin_deaminase-reductase"/>
    <property type="match status" value="1"/>
</dbReference>
<dbReference type="InterPro" id="IPR004794">
    <property type="entry name" value="Eubact_RibD"/>
</dbReference>
<feature type="active site" description="Proton donor" evidence="14">
    <location>
        <position position="54"/>
    </location>
</feature>
<evidence type="ECO:0000256" key="8">
    <source>
        <dbReference type="ARBA" id="ARBA00022801"/>
    </source>
</evidence>
<feature type="domain" description="CMP/dCMP-type deaminase" evidence="17">
    <location>
        <begin position="3"/>
        <end position="129"/>
    </location>
</feature>
<evidence type="ECO:0000256" key="12">
    <source>
        <dbReference type="ARBA" id="ARBA00023268"/>
    </source>
</evidence>
<dbReference type="GO" id="GO:0008703">
    <property type="term" value="F:5-amino-6-(5-phosphoribosylamino)uracil reductase activity"/>
    <property type="evidence" value="ECO:0007669"/>
    <property type="project" value="UniProtKB-EC"/>
</dbReference>
<keyword evidence="19" id="KW-1185">Reference proteome</keyword>
<comment type="pathway">
    <text evidence="2 13">Cofactor biosynthesis; riboflavin biosynthesis; 5-amino-6-(D-ribitylamino)uracil from GTP: step 2/4.</text>
</comment>
<gene>
    <name evidence="18" type="ORF">SAMN02745171_00701</name>
</gene>
<keyword evidence="8 13" id="KW-0378">Hydrolase</keyword>
<evidence type="ECO:0000256" key="14">
    <source>
        <dbReference type="PIRSR" id="PIRSR006769-1"/>
    </source>
</evidence>
<reference evidence="19" key="1">
    <citation type="submission" date="2017-02" db="EMBL/GenBank/DDBJ databases">
        <authorList>
            <person name="Varghese N."/>
            <person name="Submissions S."/>
        </authorList>
    </citation>
    <scope>NUCLEOTIDE SEQUENCE [LARGE SCALE GENOMIC DNA]</scope>
    <source>
        <strain evidence="19">ATCC 51356</strain>
    </source>
</reference>
<dbReference type="GO" id="GO:0009231">
    <property type="term" value="P:riboflavin biosynthetic process"/>
    <property type="evidence" value="ECO:0007669"/>
    <property type="project" value="UniProtKB-UniPathway"/>
</dbReference>
<dbReference type="Proteomes" id="UP000190121">
    <property type="component" value="Unassembled WGS sequence"/>
</dbReference>
<protein>
    <recommendedName>
        <fullName evidence="13">Riboflavin biosynthesis protein RibD</fullName>
    </recommendedName>
    <domain>
        <recommendedName>
            <fullName evidence="13">Diaminohydroxyphosphoribosylaminopyrimidine deaminase</fullName>
            <shortName evidence="13">DRAP deaminase</shortName>
            <ecNumber evidence="13">3.5.4.26</ecNumber>
        </recommendedName>
        <alternativeName>
            <fullName evidence="13">Riboflavin-specific deaminase</fullName>
        </alternativeName>
    </domain>
    <domain>
        <recommendedName>
            <fullName evidence="13">5-amino-6-(5-phosphoribosylamino)uracil reductase</fullName>
            <ecNumber evidence="13">1.1.1.193</ecNumber>
        </recommendedName>
        <alternativeName>
            <fullName evidence="13">HTP reductase</fullName>
        </alternativeName>
    </domain>
</protein>
<evidence type="ECO:0000256" key="11">
    <source>
        <dbReference type="ARBA" id="ARBA00023002"/>
    </source>
</evidence>
<feature type="binding site" evidence="15">
    <location>
        <position position="160"/>
    </location>
    <ligand>
        <name>NADP(+)</name>
        <dbReference type="ChEBI" id="CHEBI:58349"/>
    </ligand>
</feature>
<keyword evidence="12" id="KW-0511">Multifunctional enzyme</keyword>
<dbReference type="PROSITE" id="PS51747">
    <property type="entry name" value="CYT_DCMP_DEAMINASES_2"/>
    <property type="match status" value="1"/>
</dbReference>
<evidence type="ECO:0000313" key="18">
    <source>
        <dbReference type="EMBL" id="SJZ64370.1"/>
    </source>
</evidence>